<dbReference type="InterPro" id="IPR000326">
    <property type="entry name" value="PAP2/HPO"/>
</dbReference>
<dbReference type="EMBL" id="JACCFH010000001">
    <property type="protein sequence ID" value="NYG32710.1"/>
    <property type="molecule type" value="Genomic_DNA"/>
</dbReference>
<comment type="caution">
    <text evidence="3">The sequence shown here is derived from an EMBL/GenBank/DDBJ whole genome shotgun (WGS) entry which is preliminary data.</text>
</comment>
<keyword evidence="4" id="KW-1185">Reference proteome</keyword>
<keyword evidence="1" id="KW-0472">Membrane</keyword>
<dbReference type="SMART" id="SM00014">
    <property type="entry name" value="acidPPc"/>
    <property type="match status" value="1"/>
</dbReference>
<accession>A0A7Y9QWD8</accession>
<reference evidence="3 4" key="1">
    <citation type="submission" date="2020-07" db="EMBL/GenBank/DDBJ databases">
        <title>Genomic Encyclopedia of Archaeal and Bacterial Type Strains, Phase II (KMG-II): from individual species to whole genera.</title>
        <authorList>
            <person name="Goeker M."/>
        </authorList>
    </citation>
    <scope>NUCLEOTIDE SEQUENCE [LARGE SCALE GENOMIC DNA]</scope>
    <source>
        <strain evidence="3 4">DSM 21226</strain>
    </source>
</reference>
<evidence type="ECO:0000259" key="2">
    <source>
        <dbReference type="SMART" id="SM00014"/>
    </source>
</evidence>
<sequence>MKWRHPTALLRWAVCTLVALALFRLWPELDLGVSGAVFDADGPSRFPLGDTPPVRWVYLAVPWIGRFLLLASLVMLFRAHTPLRWRRRAQVLLLALVLGLWGVVNVGLKDHWGRPRPTEVSAFGGPHPFQSAGTVSPYCDRNCSFVSGHAATGFTLMAVGLLGTPATRRRWWRIGVVAGLLVGAGRVLQGGHFLSDIVLAGLVMHGVCLLIRAGWLRWRLRQRLVHARDRG</sequence>
<evidence type="ECO:0000313" key="3">
    <source>
        <dbReference type="EMBL" id="NYG32710.1"/>
    </source>
</evidence>
<keyword evidence="1" id="KW-1133">Transmembrane helix</keyword>
<dbReference type="Pfam" id="PF01569">
    <property type="entry name" value="PAP2"/>
    <property type="match status" value="1"/>
</dbReference>
<feature type="transmembrane region" description="Helical" evidence="1">
    <location>
        <begin position="56"/>
        <end position="77"/>
    </location>
</feature>
<feature type="transmembrane region" description="Helical" evidence="1">
    <location>
        <begin position="171"/>
        <end position="188"/>
    </location>
</feature>
<dbReference type="CDD" id="cd03396">
    <property type="entry name" value="PAP2_like_6"/>
    <property type="match status" value="1"/>
</dbReference>
<dbReference type="RefSeq" id="WP_179633568.1">
    <property type="nucleotide sequence ID" value="NZ_JACCFH010000001.1"/>
</dbReference>
<protein>
    <submittedName>
        <fullName evidence="3">Membrane-associated PAP2 superfamily phosphatase</fullName>
    </submittedName>
</protein>
<dbReference type="AlphaFoldDB" id="A0A7Y9QWD8"/>
<evidence type="ECO:0000313" key="4">
    <source>
        <dbReference type="Proteomes" id="UP000518288"/>
    </source>
</evidence>
<proteinExistence type="predicted"/>
<organism evidence="3 4">
    <name type="scientific">Sphaerotilus montanus</name>
    <dbReference type="NCBI Taxonomy" id="522889"/>
    <lineage>
        <taxon>Bacteria</taxon>
        <taxon>Pseudomonadati</taxon>
        <taxon>Pseudomonadota</taxon>
        <taxon>Betaproteobacteria</taxon>
        <taxon>Burkholderiales</taxon>
        <taxon>Sphaerotilaceae</taxon>
        <taxon>Sphaerotilus</taxon>
    </lineage>
</organism>
<feature type="transmembrane region" description="Helical" evidence="1">
    <location>
        <begin position="89"/>
        <end position="108"/>
    </location>
</feature>
<feature type="transmembrane region" description="Helical" evidence="1">
    <location>
        <begin position="145"/>
        <end position="164"/>
    </location>
</feature>
<feature type="transmembrane region" description="Helical" evidence="1">
    <location>
        <begin position="194"/>
        <end position="215"/>
    </location>
</feature>
<dbReference type="SUPFAM" id="SSF48317">
    <property type="entry name" value="Acid phosphatase/Vanadium-dependent haloperoxidase"/>
    <property type="match status" value="1"/>
</dbReference>
<gene>
    <name evidence="3" type="ORF">BDD16_001696</name>
</gene>
<dbReference type="InterPro" id="IPR036938">
    <property type="entry name" value="PAP2/HPO_sf"/>
</dbReference>
<name>A0A7Y9QWD8_9BURK</name>
<keyword evidence="1" id="KW-0812">Transmembrane</keyword>
<dbReference type="Gene3D" id="1.20.144.10">
    <property type="entry name" value="Phosphatidic acid phosphatase type 2/haloperoxidase"/>
    <property type="match status" value="1"/>
</dbReference>
<feature type="domain" description="Phosphatidic acid phosphatase type 2/haloperoxidase" evidence="2">
    <location>
        <begin position="89"/>
        <end position="212"/>
    </location>
</feature>
<evidence type="ECO:0000256" key="1">
    <source>
        <dbReference type="SAM" id="Phobius"/>
    </source>
</evidence>
<dbReference type="Proteomes" id="UP000518288">
    <property type="component" value="Unassembled WGS sequence"/>
</dbReference>